<gene>
    <name evidence="2" type="ORF">SVUK_LOCUS7156</name>
</gene>
<evidence type="ECO:0000256" key="1">
    <source>
        <dbReference type="SAM" id="Phobius"/>
    </source>
</evidence>
<keyword evidence="1" id="KW-1133">Transmembrane helix</keyword>
<feature type="transmembrane region" description="Helical" evidence="1">
    <location>
        <begin position="15"/>
        <end position="37"/>
    </location>
</feature>
<dbReference type="EMBL" id="UYYB01023995">
    <property type="protein sequence ID" value="VDM72158.1"/>
    <property type="molecule type" value="Genomic_DNA"/>
</dbReference>
<organism evidence="2 3">
    <name type="scientific">Strongylus vulgaris</name>
    <name type="common">Blood worm</name>
    <dbReference type="NCBI Taxonomy" id="40348"/>
    <lineage>
        <taxon>Eukaryota</taxon>
        <taxon>Metazoa</taxon>
        <taxon>Ecdysozoa</taxon>
        <taxon>Nematoda</taxon>
        <taxon>Chromadorea</taxon>
        <taxon>Rhabditida</taxon>
        <taxon>Rhabditina</taxon>
        <taxon>Rhabditomorpha</taxon>
        <taxon>Strongyloidea</taxon>
        <taxon>Strongylidae</taxon>
        <taxon>Strongylus</taxon>
    </lineage>
</organism>
<accession>A0A3P7KYF7</accession>
<reference evidence="2 3" key="1">
    <citation type="submission" date="2018-11" db="EMBL/GenBank/DDBJ databases">
        <authorList>
            <consortium name="Pathogen Informatics"/>
        </authorList>
    </citation>
    <scope>NUCLEOTIDE SEQUENCE [LARGE SCALE GENOMIC DNA]</scope>
</reference>
<name>A0A3P7KYF7_STRVU</name>
<evidence type="ECO:0000313" key="2">
    <source>
        <dbReference type="EMBL" id="VDM72158.1"/>
    </source>
</evidence>
<sequence length="91" mass="9910">MSNKTAEEVEEQMQALKVVVILVFTATFNFVAAALLFIYRPKEVQKAPILLAGGVVSALALLFAIGIVVYFVKRPPKTQSMQEANARLVSA</sequence>
<dbReference type="AlphaFoldDB" id="A0A3P7KYF7"/>
<keyword evidence="1" id="KW-0472">Membrane</keyword>
<keyword evidence="1" id="KW-0812">Transmembrane</keyword>
<dbReference type="Proteomes" id="UP000270094">
    <property type="component" value="Unassembled WGS sequence"/>
</dbReference>
<proteinExistence type="predicted"/>
<keyword evidence="3" id="KW-1185">Reference proteome</keyword>
<protein>
    <submittedName>
        <fullName evidence="2">Uncharacterized protein</fullName>
    </submittedName>
</protein>
<evidence type="ECO:0000313" key="3">
    <source>
        <dbReference type="Proteomes" id="UP000270094"/>
    </source>
</evidence>
<feature type="transmembrane region" description="Helical" evidence="1">
    <location>
        <begin position="49"/>
        <end position="72"/>
    </location>
</feature>